<evidence type="ECO:0000256" key="4">
    <source>
        <dbReference type="ARBA" id="ARBA00022989"/>
    </source>
</evidence>
<dbReference type="Proteomes" id="UP000579945">
    <property type="component" value="Unassembled WGS sequence"/>
</dbReference>
<keyword evidence="8" id="KW-1185">Reference proteome</keyword>
<feature type="transmembrane region" description="Helical" evidence="6">
    <location>
        <begin position="6"/>
        <end position="29"/>
    </location>
</feature>
<feature type="transmembrane region" description="Helical" evidence="6">
    <location>
        <begin position="41"/>
        <end position="70"/>
    </location>
</feature>
<feature type="transmembrane region" description="Helical" evidence="6">
    <location>
        <begin position="118"/>
        <end position="144"/>
    </location>
</feature>
<feature type="transmembrane region" description="Helical" evidence="6">
    <location>
        <begin position="76"/>
        <end position="97"/>
    </location>
</feature>
<name>A0A7W5YLQ4_9ACTN</name>
<proteinExistence type="predicted"/>
<evidence type="ECO:0000313" key="7">
    <source>
        <dbReference type="EMBL" id="MBB3725437.1"/>
    </source>
</evidence>
<accession>A0A7W5YLQ4</accession>
<feature type="transmembrane region" description="Helical" evidence="6">
    <location>
        <begin position="156"/>
        <end position="181"/>
    </location>
</feature>
<dbReference type="PIRSF" id="PIRSF006324">
    <property type="entry name" value="LeuE"/>
    <property type="match status" value="1"/>
</dbReference>
<comment type="subcellular location">
    <subcellularLocation>
        <location evidence="1">Cell membrane</location>
        <topology evidence="1">Multi-pass membrane protein</topology>
    </subcellularLocation>
</comment>
<dbReference type="RefSeq" id="WP_183644773.1">
    <property type="nucleotide sequence ID" value="NZ_JACIBV010000001.1"/>
</dbReference>
<evidence type="ECO:0000256" key="1">
    <source>
        <dbReference type="ARBA" id="ARBA00004651"/>
    </source>
</evidence>
<keyword evidence="4 6" id="KW-1133">Transmembrane helix</keyword>
<keyword evidence="2" id="KW-1003">Cell membrane</keyword>
<evidence type="ECO:0000256" key="6">
    <source>
        <dbReference type="SAM" id="Phobius"/>
    </source>
</evidence>
<dbReference type="GO" id="GO:0015171">
    <property type="term" value="F:amino acid transmembrane transporter activity"/>
    <property type="evidence" value="ECO:0007669"/>
    <property type="project" value="TreeGrafter"/>
</dbReference>
<comment type="caution">
    <text evidence="7">The sequence shown here is derived from an EMBL/GenBank/DDBJ whole genome shotgun (WGS) entry which is preliminary data.</text>
</comment>
<organism evidence="7 8">
    <name type="scientific">Nonomuraea dietziae</name>
    <dbReference type="NCBI Taxonomy" id="65515"/>
    <lineage>
        <taxon>Bacteria</taxon>
        <taxon>Bacillati</taxon>
        <taxon>Actinomycetota</taxon>
        <taxon>Actinomycetes</taxon>
        <taxon>Streptosporangiales</taxon>
        <taxon>Streptosporangiaceae</taxon>
        <taxon>Nonomuraea</taxon>
    </lineage>
</organism>
<dbReference type="PANTHER" id="PTHR30086:SF20">
    <property type="entry name" value="ARGININE EXPORTER PROTEIN ARGO-RELATED"/>
    <property type="match status" value="1"/>
</dbReference>
<evidence type="ECO:0000256" key="2">
    <source>
        <dbReference type="ARBA" id="ARBA00022475"/>
    </source>
</evidence>
<dbReference type="EMBL" id="JACIBV010000001">
    <property type="protein sequence ID" value="MBB3725437.1"/>
    <property type="molecule type" value="Genomic_DNA"/>
</dbReference>
<sequence length="214" mass="22271">MLIDPGVVAAFCLAALIISLVPGPDLLFITATGLASGPRAGVLAAVGMSAGLAVHTVAAALGLGTLFQAFPTAFHVLRVVGACYLVYLAVSSFRAAARADGLDPAHAAAERRSSARRVFGRALLTNLANPKVIAFYLAFFPQFIDPARGSVTAQFFLFGALFIVVGLCVDASAGLLAGRLADFVRGRPSVQRWMHRVSGTIFAALAVRLATDSR</sequence>
<reference evidence="7 8" key="1">
    <citation type="submission" date="2020-08" db="EMBL/GenBank/DDBJ databases">
        <title>Sequencing the genomes of 1000 actinobacteria strains.</title>
        <authorList>
            <person name="Klenk H.-P."/>
        </authorList>
    </citation>
    <scope>NUCLEOTIDE SEQUENCE [LARGE SCALE GENOMIC DNA]</scope>
    <source>
        <strain evidence="7 8">DSM 44320</strain>
    </source>
</reference>
<dbReference type="Pfam" id="PF01810">
    <property type="entry name" value="LysE"/>
    <property type="match status" value="1"/>
</dbReference>
<dbReference type="GO" id="GO:0005886">
    <property type="term" value="C:plasma membrane"/>
    <property type="evidence" value="ECO:0007669"/>
    <property type="project" value="UniProtKB-SubCell"/>
</dbReference>
<protein>
    <submittedName>
        <fullName evidence="7">RhtB (Resistance to homoserine/threonine) family protein</fullName>
    </submittedName>
</protein>
<dbReference type="InterPro" id="IPR001123">
    <property type="entry name" value="LeuE-type"/>
</dbReference>
<evidence type="ECO:0000256" key="5">
    <source>
        <dbReference type="ARBA" id="ARBA00023136"/>
    </source>
</evidence>
<evidence type="ECO:0000313" key="8">
    <source>
        <dbReference type="Proteomes" id="UP000579945"/>
    </source>
</evidence>
<gene>
    <name evidence="7" type="ORF">FHR33_001297</name>
</gene>
<keyword evidence="5 6" id="KW-0472">Membrane</keyword>
<keyword evidence="3 6" id="KW-0812">Transmembrane</keyword>
<dbReference type="PANTHER" id="PTHR30086">
    <property type="entry name" value="ARGININE EXPORTER PROTEIN ARGO"/>
    <property type="match status" value="1"/>
</dbReference>
<dbReference type="GeneID" id="95387862"/>
<dbReference type="AlphaFoldDB" id="A0A7W5YLQ4"/>
<evidence type="ECO:0000256" key="3">
    <source>
        <dbReference type="ARBA" id="ARBA00022692"/>
    </source>
</evidence>